<organism evidence="4">
    <name type="scientific">bioreactor metagenome</name>
    <dbReference type="NCBI Taxonomy" id="1076179"/>
    <lineage>
        <taxon>unclassified sequences</taxon>
        <taxon>metagenomes</taxon>
        <taxon>ecological metagenomes</taxon>
    </lineage>
</organism>
<dbReference type="InterPro" id="IPR023591">
    <property type="entry name" value="Ribosomal_uS2_flav_dom_sf"/>
</dbReference>
<keyword evidence="3" id="KW-0687">Ribonucleoprotein</keyword>
<evidence type="ECO:0000256" key="1">
    <source>
        <dbReference type="ARBA" id="ARBA00006242"/>
    </source>
</evidence>
<dbReference type="PRINTS" id="PR00395">
    <property type="entry name" value="RIBOSOMALS2"/>
</dbReference>
<evidence type="ECO:0000256" key="3">
    <source>
        <dbReference type="ARBA" id="ARBA00023274"/>
    </source>
</evidence>
<proteinExistence type="inferred from homology"/>
<reference evidence="4" key="1">
    <citation type="submission" date="2019-08" db="EMBL/GenBank/DDBJ databases">
        <authorList>
            <person name="Kucharzyk K."/>
            <person name="Murdoch R.W."/>
            <person name="Higgins S."/>
            <person name="Loffler F."/>
        </authorList>
    </citation>
    <scope>NUCLEOTIDE SEQUENCE</scope>
</reference>
<dbReference type="GO" id="GO:0022627">
    <property type="term" value="C:cytosolic small ribosomal subunit"/>
    <property type="evidence" value="ECO:0007669"/>
    <property type="project" value="TreeGrafter"/>
</dbReference>
<evidence type="ECO:0008006" key="5">
    <source>
        <dbReference type="Google" id="ProtNLM"/>
    </source>
</evidence>
<dbReference type="Pfam" id="PF00318">
    <property type="entry name" value="Ribosomal_S2"/>
    <property type="match status" value="1"/>
</dbReference>
<evidence type="ECO:0000313" key="4">
    <source>
        <dbReference type="EMBL" id="MPN59768.1"/>
    </source>
</evidence>
<comment type="similarity">
    <text evidence="1">Belongs to the universal ribosomal protein uS2 family.</text>
</comment>
<dbReference type="AlphaFoldDB" id="A0A645J7X7"/>
<evidence type="ECO:0000256" key="2">
    <source>
        <dbReference type="ARBA" id="ARBA00022980"/>
    </source>
</evidence>
<dbReference type="SUPFAM" id="SSF52313">
    <property type="entry name" value="Ribosomal protein S2"/>
    <property type="match status" value="1"/>
</dbReference>
<dbReference type="InterPro" id="IPR018130">
    <property type="entry name" value="Ribosomal_uS2_CS"/>
</dbReference>
<dbReference type="PROSITE" id="PS00963">
    <property type="entry name" value="RIBOSOMAL_S2_2"/>
    <property type="match status" value="1"/>
</dbReference>
<dbReference type="CDD" id="cd01425">
    <property type="entry name" value="RPS2"/>
    <property type="match status" value="1"/>
</dbReference>
<accession>A0A645J7X7</accession>
<comment type="caution">
    <text evidence="4">The sequence shown here is derived from an EMBL/GenBank/DDBJ whole genome shotgun (WGS) entry which is preliminary data.</text>
</comment>
<dbReference type="GO" id="GO:0003735">
    <property type="term" value="F:structural constituent of ribosome"/>
    <property type="evidence" value="ECO:0007669"/>
    <property type="project" value="InterPro"/>
</dbReference>
<dbReference type="InterPro" id="IPR005706">
    <property type="entry name" value="Ribosomal_uS2_bac/mit/plastid"/>
</dbReference>
<dbReference type="NCBIfam" id="TIGR01011">
    <property type="entry name" value="rpsB_bact"/>
    <property type="match status" value="1"/>
</dbReference>
<dbReference type="GO" id="GO:0006412">
    <property type="term" value="P:translation"/>
    <property type="evidence" value="ECO:0007669"/>
    <property type="project" value="InterPro"/>
</dbReference>
<keyword evidence="2" id="KW-0689">Ribosomal protein</keyword>
<dbReference type="PANTHER" id="PTHR12534">
    <property type="entry name" value="30S RIBOSOMAL PROTEIN S2 PROKARYOTIC AND ORGANELLAR"/>
    <property type="match status" value="1"/>
</dbReference>
<dbReference type="InterPro" id="IPR001865">
    <property type="entry name" value="Ribosomal_uS2"/>
</dbReference>
<gene>
    <name evidence="4" type="ORF">SDC9_207490</name>
</gene>
<dbReference type="EMBL" id="VSSQ01134146">
    <property type="protein sequence ID" value="MPN59768.1"/>
    <property type="molecule type" value="Genomic_DNA"/>
</dbReference>
<dbReference type="PANTHER" id="PTHR12534:SF0">
    <property type="entry name" value="SMALL RIBOSOMAL SUBUNIT PROTEIN US2M"/>
    <property type="match status" value="1"/>
</dbReference>
<sequence>MEKLERALGGVKNMGGLPDALFVIDVDHESIAIKEAKNLGIPVIGIVDTNSNPDNVDYVIPGNDDAIRAVTLYASAMADAILAGKEYAQSQANAQAKGEEAAKEAPEA</sequence>
<name>A0A645J7X7_9ZZZZ</name>
<dbReference type="Gene3D" id="3.40.50.10490">
    <property type="entry name" value="Glucose-6-phosphate isomerase like protein, domain 1"/>
    <property type="match status" value="1"/>
</dbReference>
<protein>
    <recommendedName>
        <fullName evidence="5">30S ribosomal protein S2</fullName>
    </recommendedName>
</protein>